<dbReference type="EMBL" id="KB304922">
    <property type="protein sequence ID" value="ELU01577.1"/>
    <property type="molecule type" value="Genomic_DNA"/>
</dbReference>
<dbReference type="GO" id="GO:0004252">
    <property type="term" value="F:serine-type endopeptidase activity"/>
    <property type="evidence" value="ECO:0007669"/>
    <property type="project" value="InterPro"/>
</dbReference>
<dbReference type="Pfam" id="PF00089">
    <property type="entry name" value="Trypsin"/>
    <property type="match status" value="1"/>
</dbReference>
<dbReference type="PROSITE" id="PS50240">
    <property type="entry name" value="TRYPSIN_DOM"/>
    <property type="match status" value="1"/>
</dbReference>
<dbReference type="HOGENOM" id="CLU_006842_7_0_1"/>
<dbReference type="EnsemblMetazoa" id="CapteT224827">
    <property type="protein sequence ID" value="CapteP224827"/>
    <property type="gene ID" value="CapteG224827"/>
</dbReference>
<keyword evidence="2" id="KW-0378">Hydrolase</keyword>
<dbReference type="GO" id="GO:0006508">
    <property type="term" value="P:proteolysis"/>
    <property type="evidence" value="ECO:0007669"/>
    <property type="project" value="UniProtKB-KW"/>
</dbReference>
<feature type="domain" description="Peptidase S1" evidence="5">
    <location>
        <begin position="26"/>
        <end position="260"/>
    </location>
</feature>
<keyword evidence="8" id="KW-1185">Reference proteome</keyword>
<evidence type="ECO:0000313" key="8">
    <source>
        <dbReference type="Proteomes" id="UP000014760"/>
    </source>
</evidence>
<evidence type="ECO:0000256" key="3">
    <source>
        <dbReference type="ARBA" id="ARBA00022825"/>
    </source>
</evidence>
<evidence type="ECO:0000259" key="5">
    <source>
        <dbReference type="PROSITE" id="PS50240"/>
    </source>
</evidence>
<dbReference type="PROSITE" id="PS00135">
    <property type="entry name" value="TRYPSIN_SER"/>
    <property type="match status" value="1"/>
</dbReference>
<reference evidence="7" key="3">
    <citation type="submission" date="2015-06" db="UniProtKB">
        <authorList>
            <consortium name="EnsemblMetazoa"/>
        </authorList>
    </citation>
    <scope>IDENTIFICATION</scope>
</reference>
<dbReference type="CDD" id="cd00190">
    <property type="entry name" value="Tryp_SPc"/>
    <property type="match status" value="1"/>
</dbReference>
<dbReference type="Proteomes" id="UP000014760">
    <property type="component" value="Unassembled WGS sequence"/>
</dbReference>
<accession>R7UE88</accession>
<dbReference type="PRINTS" id="PR00722">
    <property type="entry name" value="CHYMOTRYPSIN"/>
</dbReference>
<dbReference type="MEROPS" id="S01.233"/>
<protein>
    <recommendedName>
        <fullName evidence="5">Peptidase S1 domain-containing protein</fullName>
    </recommendedName>
</protein>
<keyword evidence="1" id="KW-0645">Protease</keyword>
<organism evidence="6">
    <name type="scientific">Capitella teleta</name>
    <name type="common">Polychaete worm</name>
    <dbReference type="NCBI Taxonomy" id="283909"/>
    <lineage>
        <taxon>Eukaryota</taxon>
        <taxon>Metazoa</taxon>
        <taxon>Spiralia</taxon>
        <taxon>Lophotrochozoa</taxon>
        <taxon>Annelida</taxon>
        <taxon>Polychaeta</taxon>
        <taxon>Sedentaria</taxon>
        <taxon>Scolecida</taxon>
        <taxon>Capitellidae</taxon>
        <taxon>Capitella</taxon>
    </lineage>
</organism>
<evidence type="ECO:0000256" key="4">
    <source>
        <dbReference type="ARBA" id="ARBA00023157"/>
    </source>
</evidence>
<dbReference type="InterPro" id="IPR001254">
    <property type="entry name" value="Trypsin_dom"/>
</dbReference>
<dbReference type="SUPFAM" id="SSF50494">
    <property type="entry name" value="Trypsin-like serine proteases"/>
    <property type="match status" value="1"/>
</dbReference>
<dbReference type="PANTHER" id="PTHR24252:SF18">
    <property type="entry name" value="OVOCHYMASE 1"/>
    <property type="match status" value="1"/>
</dbReference>
<dbReference type="AlphaFoldDB" id="R7UE88"/>
<evidence type="ECO:0000256" key="2">
    <source>
        <dbReference type="ARBA" id="ARBA00022801"/>
    </source>
</evidence>
<evidence type="ECO:0000256" key="1">
    <source>
        <dbReference type="ARBA" id="ARBA00022670"/>
    </source>
</evidence>
<dbReference type="SMART" id="SM00020">
    <property type="entry name" value="Tryp_SPc"/>
    <property type="match status" value="1"/>
</dbReference>
<dbReference type="FunFam" id="2.40.10.10:FF:000003">
    <property type="entry name" value="Transmembrane serine protease 3"/>
    <property type="match status" value="1"/>
</dbReference>
<dbReference type="EMBL" id="AMQN01009198">
    <property type="status" value="NOT_ANNOTATED_CDS"/>
    <property type="molecule type" value="Genomic_DNA"/>
</dbReference>
<keyword evidence="3" id="KW-0720">Serine protease</keyword>
<proteinExistence type="predicted"/>
<dbReference type="InterPro" id="IPR043504">
    <property type="entry name" value="Peptidase_S1_PA_chymotrypsin"/>
</dbReference>
<sequence length="262" mass="28932">MQIPTQDYFSLKFIEPCIMSPSGSRIIGGDEVRAHSFPWQVALRNRKARSSRCAGTFVAPQWLLTTAHCVDQDLVAANWLALSGAHDLLNLESPRVAHPISKVILHEAFDLNTFDNDVALLKLSQPVSWNRVRSPICLPPQGYEIPGGTQCVITGWGVATNGRRPLKQAGIPIVEMNTCRRPDWLGSEFTLTERMVCAGYEHGGIDTCQGDSGGPLVCYINNHWVQIGLTSFGRGCGLPRKPGVYSKVSKFVEWIQAIISRF</sequence>
<dbReference type="STRING" id="283909.R7UE88"/>
<reference evidence="8" key="1">
    <citation type="submission" date="2012-12" db="EMBL/GenBank/DDBJ databases">
        <authorList>
            <person name="Hellsten U."/>
            <person name="Grimwood J."/>
            <person name="Chapman J.A."/>
            <person name="Shapiro H."/>
            <person name="Aerts A."/>
            <person name="Otillar R.P."/>
            <person name="Terry A.Y."/>
            <person name="Boore J.L."/>
            <person name="Simakov O."/>
            <person name="Marletaz F."/>
            <person name="Cho S.-J."/>
            <person name="Edsinger-Gonzales E."/>
            <person name="Havlak P."/>
            <person name="Kuo D.-H."/>
            <person name="Larsson T."/>
            <person name="Lv J."/>
            <person name="Arendt D."/>
            <person name="Savage R."/>
            <person name="Osoegawa K."/>
            <person name="de Jong P."/>
            <person name="Lindberg D.R."/>
            <person name="Seaver E.C."/>
            <person name="Weisblat D.A."/>
            <person name="Putnam N.H."/>
            <person name="Grigoriev I.V."/>
            <person name="Rokhsar D.S."/>
        </authorList>
    </citation>
    <scope>NUCLEOTIDE SEQUENCE</scope>
    <source>
        <strain evidence="8">I ESC-2004</strain>
    </source>
</reference>
<dbReference type="InterPro" id="IPR001314">
    <property type="entry name" value="Peptidase_S1A"/>
</dbReference>
<dbReference type="OMA" id="AHKWEAF"/>
<name>R7UE88_CAPTE</name>
<evidence type="ECO:0000313" key="6">
    <source>
        <dbReference type="EMBL" id="ELU01577.1"/>
    </source>
</evidence>
<dbReference type="InterPro" id="IPR033116">
    <property type="entry name" value="TRYPSIN_SER"/>
</dbReference>
<evidence type="ECO:0000313" key="7">
    <source>
        <dbReference type="EnsemblMetazoa" id="CapteP224827"/>
    </source>
</evidence>
<gene>
    <name evidence="6" type="ORF">CAPTEDRAFT_224827</name>
</gene>
<reference evidence="6 8" key="2">
    <citation type="journal article" date="2013" name="Nature">
        <title>Insights into bilaterian evolution from three spiralian genomes.</title>
        <authorList>
            <person name="Simakov O."/>
            <person name="Marletaz F."/>
            <person name="Cho S.J."/>
            <person name="Edsinger-Gonzales E."/>
            <person name="Havlak P."/>
            <person name="Hellsten U."/>
            <person name="Kuo D.H."/>
            <person name="Larsson T."/>
            <person name="Lv J."/>
            <person name="Arendt D."/>
            <person name="Savage R."/>
            <person name="Osoegawa K."/>
            <person name="de Jong P."/>
            <person name="Grimwood J."/>
            <person name="Chapman J.A."/>
            <person name="Shapiro H."/>
            <person name="Aerts A."/>
            <person name="Otillar R.P."/>
            <person name="Terry A.Y."/>
            <person name="Boore J.L."/>
            <person name="Grigoriev I.V."/>
            <person name="Lindberg D.R."/>
            <person name="Seaver E.C."/>
            <person name="Weisblat D.A."/>
            <person name="Putnam N.H."/>
            <person name="Rokhsar D.S."/>
        </authorList>
    </citation>
    <scope>NUCLEOTIDE SEQUENCE</scope>
    <source>
        <strain evidence="6 8">I ESC-2004</strain>
    </source>
</reference>
<keyword evidence="4" id="KW-1015">Disulfide bond</keyword>
<dbReference type="OrthoDB" id="10012881at2759"/>
<dbReference type="InterPro" id="IPR009003">
    <property type="entry name" value="Peptidase_S1_PA"/>
</dbReference>
<dbReference type="Gene3D" id="2.40.10.10">
    <property type="entry name" value="Trypsin-like serine proteases"/>
    <property type="match status" value="1"/>
</dbReference>
<dbReference type="PANTHER" id="PTHR24252">
    <property type="entry name" value="ACROSIN-RELATED"/>
    <property type="match status" value="1"/>
</dbReference>